<feature type="region of interest" description="Disordered" evidence="5">
    <location>
        <begin position="396"/>
        <end position="418"/>
    </location>
</feature>
<dbReference type="FunFam" id="4.10.280.10:FF:000004">
    <property type="entry name" value="Basic helix-loop-helix transcription factor"/>
    <property type="match status" value="1"/>
</dbReference>
<dbReference type="InterPro" id="IPR011598">
    <property type="entry name" value="bHLH_dom"/>
</dbReference>
<evidence type="ECO:0000256" key="4">
    <source>
        <dbReference type="ARBA" id="ARBA00023242"/>
    </source>
</evidence>
<feature type="compositionally biased region" description="Polar residues" evidence="5">
    <location>
        <begin position="346"/>
        <end position="359"/>
    </location>
</feature>
<dbReference type="SMART" id="SM00353">
    <property type="entry name" value="HLH"/>
    <property type="match status" value="1"/>
</dbReference>
<gene>
    <name evidence="7" type="ORF">KP509_10G063500</name>
</gene>
<dbReference type="EMBL" id="CM035415">
    <property type="protein sequence ID" value="KAH7427851.1"/>
    <property type="molecule type" value="Genomic_DNA"/>
</dbReference>
<feature type="region of interest" description="Disordered" evidence="5">
    <location>
        <begin position="346"/>
        <end position="367"/>
    </location>
</feature>
<dbReference type="InterPro" id="IPR047265">
    <property type="entry name" value="PIF1-like_bHLH"/>
</dbReference>
<dbReference type="PROSITE" id="PS50888">
    <property type="entry name" value="BHLH"/>
    <property type="match status" value="1"/>
</dbReference>
<evidence type="ECO:0000259" key="6">
    <source>
        <dbReference type="PROSITE" id="PS50888"/>
    </source>
</evidence>
<evidence type="ECO:0000256" key="3">
    <source>
        <dbReference type="ARBA" id="ARBA00023163"/>
    </source>
</evidence>
<feature type="compositionally biased region" description="Basic and acidic residues" evidence="5">
    <location>
        <begin position="403"/>
        <end position="418"/>
    </location>
</feature>
<dbReference type="GO" id="GO:0003700">
    <property type="term" value="F:DNA-binding transcription factor activity"/>
    <property type="evidence" value="ECO:0007669"/>
    <property type="project" value="InterPro"/>
</dbReference>
<name>A0A8T2TVX0_CERRI</name>
<dbReference type="PANTHER" id="PTHR46807">
    <property type="entry name" value="TRANSCRIPTION FACTOR PIF3"/>
    <property type="match status" value="1"/>
</dbReference>
<evidence type="ECO:0000313" key="7">
    <source>
        <dbReference type="EMBL" id="KAH7427851.1"/>
    </source>
</evidence>
<dbReference type="Gene3D" id="4.10.280.10">
    <property type="entry name" value="Helix-loop-helix DNA-binding domain"/>
    <property type="match status" value="1"/>
</dbReference>
<dbReference type="InterPro" id="IPR044273">
    <property type="entry name" value="PIF3-like"/>
</dbReference>
<keyword evidence="8" id="KW-1185">Reference proteome</keyword>
<dbReference type="OrthoDB" id="690068at2759"/>
<feature type="domain" description="BHLH" evidence="6">
    <location>
        <begin position="403"/>
        <end position="452"/>
    </location>
</feature>
<dbReference type="CDD" id="cd11445">
    <property type="entry name" value="bHLH_AtPIF_like"/>
    <property type="match status" value="1"/>
</dbReference>
<dbReference type="Proteomes" id="UP000825935">
    <property type="component" value="Chromosome 10"/>
</dbReference>
<evidence type="ECO:0000256" key="2">
    <source>
        <dbReference type="ARBA" id="ARBA00023015"/>
    </source>
</evidence>
<dbReference type="GO" id="GO:0046983">
    <property type="term" value="F:protein dimerization activity"/>
    <property type="evidence" value="ECO:0007669"/>
    <property type="project" value="InterPro"/>
</dbReference>
<protein>
    <recommendedName>
        <fullName evidence="6">BHLH domain-containing protein</fullName>
    </recommendedName>
</protein>
<dbReference type="Pfam" id="PF00010">
    <property type="entry name" value="HLH"/>
    <property type="match status" value="1"/>
</dbReference>
<dbReference type="PANTHER" id="PTHR46807:SF1">
    <property type="entry name" value="TRANSCRIPTION FACTOR PIF3"/>
    <property type="match status" value="1"/>
</dbReference>
<dbReference type="SUPFAM" id="SSF47459">
    <property type="entry name" value="HLH, helix-loop-helix DNA-binding domain"/>
    <property type="match status" value="1"/>
</dbReference>
<comment type="subcellular location">
    <subcellularLocation>
        <location evidence="1">Nucleus</location>
    </subcellularLocation>
</comment>
<proteinExistence type="predicted"/>
<organism evidence="7 8">
    <name type="scientific">Ceratopteris richardii</name>
    <name type="common">Triangle waterfern</name>
    <dbReference type="NCBI Taxonomy" id="49495"/>
    <lineage>
        <taxon>Eukaryota</taxon>
        <taxon>Viridiplantae</taxon>
        <taxon>Streptophyta</taxon>
        <taxon>Embryophyta</taxon>
        <taxon>Tracheophyta</taxon>
        <taxon>Polypodiopsida</taxon>
        <taxon>Polypodiidae</taxon>
        <taxon>Polypodiales</taxon>
        <taxon>Pteridineae</taxon>
        <taxon>Pteridaceae</taxon>
        <taxon>Parkerioideae</taxon>
        <taxon>Ceratopteris</taxon>
    </lineage>
</organism>
<dbReference type="InterPro" id="IPR036638">
    <property type="entry name" value="HLH_DNA-bd_sf"/>
</dbReference>
<accession>A0A8T2TVX0</accession>
<evidence type="ECO:0000313" key="8">
    <source>
        <dbReference type="Proteomes" id="UP000825935"/>
    </source>
</evidence>
<dbReference type="AlphaFoldDB" id="A0A8T2TVX0"/>
<reference evidence="7" key="1">
    <citation type="submission" date="2021-08" db="EMBL/GenBank/DDBJ databases">
        <title>WGS assembly of Ceratopteris richardii.</title>
        <authorList>
            <person name="Marchant D.B."/>
            <person name="Chen G."/>
            <person name="Jenkins J."/>
            <person name="Shu S."/>
            <person name="Leebens-Mack J."/>
            <person name="Grimwood J."/>
            <person name="Schmutz J."/>
            <person name="Soltis P."/>
            <person name="Soltis D."/>
            <person name="Chen Z.-H."/>
        </authorList>
    </citation>
    <scope>NUCLEOTIDE SEQUENCE</scope>
    <source>
        <strain evidence="7">Whitten #5841</strain>
        <tissue evidence="7">Leaf</tissue>
    </source>
</reference>
<keyword evidence="4" id="KW-0539">Nucleus</keyword>
<evidence type="ECO:0000256" key="1">
    <source>
        <dbReference type="ARBA" id="ARBA00004123"/>
    </source>
</evidence>
<evidence type="ECO:0000256" key="5">
    <source>
        <dbReference type="SAM" id="MobiDB-lite"/>
    </source>
</evidence>
<dbReference type="GO" id="GO:0005634">
    <property type="term" value="C:nucleus"/>
    <property type="evidence" value="ECO:0007669"/>
    <property type="project" value="UniProtKB-SubCell"/>
</dbReference>
<comment type="caution">
    <text evidence="7">The sequence shown here is derived from an EMBL/GenBank/DDBJ whole genome shotgun (WGS) entry which is preliminary data.</text>
</comment>
<keyword evidence="2" id="KW-0805">Transcription regulation</keyword>
<sequence>MKNDVPNIDTHSSGAEDTHRLSLPAHFKCETNPPVIFDPVMVDYMCHPKQTGGCMMINQMPWIEMNSEEKRAHISETIRESLPSVDVPLGPIHLQEDEILSWLQYPFDDILFNNDEYLEESSGLPFTSFSSQNLLQEMSKLAPSQQLIENSDSNMGIQYIITPADAAVGSSVPGPPSIVSQSGTGRFDIDRVSKQSCSMTSSSHASNIDDVPINVGLSHSSTEADAGKRSTMNFPFFSQHIASVKSILKNLGGSSGPSIKDRLLPTNYAKPTENWSSIEYSMSVSCSKESSPNRDELRQGNQTAAHKRLDLAGSNDKPGEEEVQPNASTSAIGTEILETGHVTLTSVSAGSGYSTGKSTKNVKNKRKPCTSEEFECDSKDTGRIASQDNELVVAPSSSGKRSRAAEIHNQSERRRRNKINEKMRALQELIPNANKTDKASMLDEAIEYVKMLQAQLQFMSMRTGMVIPPILMPPGMQYLSQQQRPSIPHPNMAMGISNRGFGSPGMTDTSTSSASTPIRPVFGGQLLPDQASHHIAGYPPHNSSGLVTNRTHIHHMSSMYNVPGIHQPQVVKPYRLMQLILRSLFKLLNFKMHFAYSCVHH</sequence>
<keyword evidence="3" id="KW-0804">Transcription</keyword>